<reference evidence="4" key="1">
    <citation type="submission" date="2025-08" db="UniProtKB">
        <authorList>
            <consortium name="RefSeq"/>
        </authorList>
    </citation>
    <scope>IDENTIFICATION</scope>
    <source>
        <tissue evidence="4">Leaf</tissue>
    </source>
</reference>
<dbReference type="GO" id="GO:0003697">
    <property type="term" value="F:single-stranded DNA binding"/>
    <property type="evidence" value="ECO:0007669"/>
    <property type="project" value="InterPro"/>
</dbReference>
<dbReference type="OrthoDB" id="1078367at2759"/>
<dbReference type="GeneID" id="110416729"/>
<dbReference type="InterPro" id="IPR000424">
    <property type="entry name" value="Primosome_PriB/ssb"/>
</dbReference>
<dbReference type="PROSITE" id="PS50935">
    <property type="entry name" value="SSB"/>
    <property type="match status" value="1"/>
</dbReference>
<protein>
    <submittedName>
        <fullName evidence="4">Protein OSB1, mitochondrial-like</fullName>
    </submittedName>
</protein>
<dbReference type="SUPFAM" id="SSF50249">
    <property type="entry name" value="Nucleic acid-binding proteins"/>
    <property type="match status" value="1"/>
</dbReference>
<evidence type="ECO:0000256" key="1">
    <source>
        <dbReference type="ARBA" id="ARBA00023125"/>
    </source>
</evidence>
<organism evidence="3 4">
    <name type="scientific">Herrania umbratica</name>
    <dbReference type="NCBI Taxonomy" id="108875"/>
    <lineage>
        <taxon>Eukaryota</taxon>
        <taxon>Viridiplantae</taxon>
        <taxon>Streptophyta</taxon>
        <taxon>Embryophyta</taxon>
        <taxon>Tracheophyta</taxon>
        <taxon>Spermatophyta</taxon>
        <taxon>Magnoliopsida</taxon>
        <taxon>eudicotyledons</taxon>
        <taxon>Gunneridae</taxon>
        <taxon>Pentapetalae</taxon>
        <taxon>rosids</taxon>
        <taxon>malvids</taxon>
        <taxon>Malvales</taxon>
        <taxon>Malvaceae</taxon>
        <taxon>Byttnerioideae</taxon>
        <taxon>Herrania</taxon>
    </lineage>
</organism>
<keyword evidence="1 2" id="KW-0238">DNA-binding</keyword>
<proteinExistence type="predicted"/>
<dbReference type="Gene3D" id="2.40.50.140">
    <property type="entry name" value="Nucleic acid-binding proteins"/>
    <property type="match status" value="1"/>
</dbReference>
<accession>A0A6J1ACC3</accession>
<evidence type="ECO:0000313" key="4">
    <source>
        <dbReference type="RefSeq" id="XP_021284466.1"/>
    </source>
</evidence>
<dbReference type="InterPro" id="IPR011344">
    <property type="entry name" value="ssDNA-bd"/>
</dbReference>
<keyword evidence="3" id="KW-1185">Reference proteome</keyword>
<dbReference type="Proteomes" id="UP000504621">
    <property type="component" value="Unplaced"/>
</dbReference>
<dbReference type="PANTHER" id="PTHR10302:SF18">
    <property type="entry name" value="PROTEIN OSB1, MITOCHONDRIAL"/>
    <property type="match status" value="1"/>
</dbReference>
<name>A0A6J1ACC3_9ROSI</name>
<evidence type="ECO:0000313" key="3">
    <source>
        <dbReference type="Proteomes" id="UP000504621"/>
    </source>
</evidence>
<dbReference type="GO" id="GO:0042645">
    <property type="term" value="C:mitochondrial nucleoid"/>
    <property type="evidence" value="ECO:0007669"/>
    <property type="project" value="TreeGrafter"/>
</dbReference>
<dbReference type="AlphaFoldDB" id="A0A6J1ACC3"/>
<dbReference type="InterPro" id="IPR012340">
    <property type="entry name" value="NA-bd_OB-fold"/>
</dbReference>
<sequence length="280" mass="32584">MIARRIRAVILGSRSRFPLQNCNPFHSSAASNPRFSNSFVDDDEGGSAVYRLALKFQRPTTVVVQPRLRNHVSFIGTVDRPLRVMNTKTDNFGVHTLLNVKNPHDSDRKFKILLFMWNDMGEMCVKHVKPGDLIYVSGHLVSFSKVNEDGQRVICYQVNVKELNFVAQHGQRSPSQKYKELQSEQVKDVGEAGMERYERQLYLWQVFFTNPFEWWDNRKSKKNPRQPDFKHKDTGEALWLSPNDPPWIKKQLELLDSKLAEGLGDHVSSRYRVSEWVYDE</sequence>
<evidence type="ECO:0000256" key="2">
    <source>
        <dbReference type="PROSITE-ProRule" id="PRU00252"/>
    </source>
</evidence>
<dbReference type="RefSeq" id="XP_021284466.1">
    <property type="nucleotide sequence ID" value="XM_021428791.1"/>
</dbReference>
<dbReference type="GO" id="GO:0006264">
    <property type="term" value="P:mitochondrial DNA replication"/>
    <property type="evidence" value="ECO:0007669"/>
    <property type="project" value="TreeGrafter"/>
</dbReference>
<dbReference type="PANTHER" id="PTHR10302">
    <property type="entry name" value="SINGLE-STRANDED DNA-BINDING PROTEIN"/>
    <property type="match status" value="1"/>
</dbReference>
<gene>
    <name evidence="4" type="primary">LOC110416729</name>
</gene>